<dbReference type="SUPFAM" id="SSF52777">
    <property type="entry name" value="CoA-dependent acyltransferases"/>
    <property type="match status" value="2"/>
</dbReference>
<gene>
    <name evidence="5" type="ORF">H6G95_03990</name>
</gene>
<dbReference type="PANTHER" id="PTHR45527:SF1">
    <property type="entry name" value="FATTY ACID SYNTHASE"/>
    <property type="match status" value="1"/>
</dbReference>
<dbReference type="CDD" id="cd19543">
    <property type="entry name" value="DCL_NRPS"/>
    <property type="match status" value="1"/>
</dbReference>
<keyword evidence="3" id="KW-0597">Phosphoprotein</keyword>
<dbReference type="Gene3D" id="3.30.559.30">
    <property type="entry name" value="Nonribosomal peptide synthetase, condensation domain"/>
    <property type="match status" value="1"/>
</dbReference>
<keyword evidence="6" id="KW-1185">Reference proteome</keyword>
<name>A0ABR8ERQ7_NOSLI</name>
<dbReference type="PRINTS" id="PR00154">
    <property type="entry name" value="AMPBINDING"/>
</dbReference>
<evidence type="ECO:0000313" key="6">
    <source>
        <dbReference type="Proteomes" id="UP000604661"/>
    </source>
</evidence>
<dbReference type="InterPro" id="IPR045851">
    <property type="entry name" value="AMP-bd_C_sf"/>
</dbReference>
<protein>
    <submittedName>
        <fullName evidence="5">Amino acid adenylation domain-containing protein</fullName>
    </submittedName>
</protein>
<dbReference type="Gene3D" id="1.10.1200.10">
    <property type="entry name" value="ACP-like"/>
    <property type="match status" value="1"/>
</dbReference>
<evidence type="ECO:0000313" key="5">
    <source>
        <dbReference type="EMBL" id="MBD2559793.1"/>
    </source>
</evidence>
<dbReference type="Proteomes" id="UP000604661">
    <property type="component" value="Unassembled WGS sequence"/>
</dbReference>
<reference evidence="5 6" key="1">
    <citation type="journal article" date="2020" name="ISME J.">
        <title>Comparative genomics reveals insights into cyanobacterial evolution and habitat adaptation.</title>
        <authorList>
            <person name="Chen M.Y."/>
            <person name="Teng W.K."/>
            <person name="Zhao L."/>
            <person name="Hu C.X."/>
            <person name="Zhou Y.K."/>
            <person name="Han B.P."/>
            <person name="Song L.R."/>
            <person name="Shu W.S."/>
        </authorList>
    </citation>
    <scope>NUCLEOTIDE SEQUENCE [LARGE SCALE GENOMIC DNA]</scope>
    <source>
        <strain evidence="5 6">FACHB-391</strain>
    </source>
</reference>
<dbReference type="InterPro" id="IPR010071">
    <property type="entry name" value="AA_adenyl_dom"/>
</dbReference>
<comment type="cofactor">
    <cofactor evidence="1">
        <name>pantetheine 4'-phosphate</name>
        <dbReference type="ChEBI" id="CHEBI:47942"/>
    </cofactor>
</comment>
<dbReference type="PROSITE" id="PS50075">
    <property type="entry name" value="CARRIER"/>
    <property type="match status" value="1"/>
</dbReference>
<evidence type="ECO:0000256" key="1">
    <source>
        <dbReference type="ARBA" id="ARBA00001957"/>
    </source>
</evidence>
<keyword evidence="2" id="KW-0596">Phosphopantetheine</keyword>
<dbReference type="Gene3D" id="2.30.38.10">
    <property type="entry name" value="Luciferase, Domain 3"/>
    <property type="match status" value="1"/>
</dbReference>
<dbReference type="Pfam" id="PF13193">
    <property type="entry name" value="AMP-binding_C"/>
    <property type="match status" value="1"/>
</dbReference>
<dbReference type="Gene3D" id="3.30.559.10">
    <property type="entry name" value="Chloramphenicol acetyltransferase-like domain"/>
    <property type="match status" value="1"/>
</dbReference>
<dbReference type="InterPro" id="IPR001242">
    <property type="entry name" value="Condensation_dom"/>
</dbReference>
<dbReference type="InterPro" id="IPR000873">
    <property type="entry name" value="AMP-dep_synth/lig_dom"/>
</dbReference>
<dbReference type="SUPFAM" id="SSF56801">
    <property type="entry name" value="Acetyl-CoA synthetase-like"/>
    <property type="match status" value="1"/>
</dbReference>
<dbReference type="EMBL" id="JACJTE010000003">
    <property type="protein sequence ID" value="MBD2559793.1"/>
    <property type="molecule type" value="Genomic_DNA"/>
</dbReference>
<sequence length="1086" mass="124002">MKNIEDFYPLSPMQQGILFHALYTPKSGVYCEQFSCNIHGHLNISLFKQAWQQLVERHQILRTSFIWEGLKEPAQVVHKQVALPWEQQDWQGLTNVAQQERMEDFLKVERERGFELSQPPLMRLSVIQLGENDYRFIWSHHHLLLDGWSSSLLLNEVFALYKGFTQGENLSLERPRPFRDYIAWLQQQNLADAEIFWRQRLKGFSTLNSFRVDRKTDSLVSQSNNYDTQHVRLSEKETSALQQFARQQQLTLNTLLQGAWAILLSRYSGEHDVNFGAIVSGRPPTLAGTESMVGLFINTLPMRVCIHPEESLLPWLKSLQTEQIEARQYEYSPLVKVLGWSDMPNGLPLFESILNFQDYPTDFFAQQQFDNLQISNFCNFAHTHYPLTVSVEVDSQLLLEIEYDRQRFDSATITRMLEHLQTLLAGMVANPNQRLADLPLLTAQERHQLLVEWNNTQADYSQICIHQLFEAQVERTPDAVAVVFEQAQLTYRELNQRANQLANYLQKQGVGPEVLVGICVERSLDMIIGLLGILKAGGAYVPLDPTYPQERLTFMLKDTQVSIILTQQSLLAVLPEHQQQVVSLDTDWSVIAQESWENLVTQTQLDNLAYIIYTSGSTGTPKGVMIEHRSLVNYIETACLEYQIKPSDRILQFASISFDAAAEEIFPCLVQGATLVLRTDEMLSSIAEFVQQSRHLGLTVLDLPTAFWHQLTAEISTANLPLPETLRLVIIGGERAEYSYLEIWQQYVSQQVRLVNSYGPTESTIVATHCDLSGPIAVKSFGRELPIGKVIQNAQTYVLDSNLQLTPVGVPGELYIGGVGVARGYLNQPERTALAFISNPFEKAEGSRLYKTGDLVRYLPDGKLQFLGRIDNQVKIRGFRIELGEIEAALTQYSAVQQAVVIAQADERVHNYLVAYVLPNQEQTPTITELRHFLEDKLPNYMMPSVFIFLQEIPLLPNGKLNRNALPTPDNLRPQLAVDYVMPKTEREQAIANIWQQVLNVEKIGIHDNFFELGGNSLLMLQIHSQLRKVLSLELSLPEMFKYPTINSLIDYFSQANNKVSYSERTEKLTEGKQRLEQRLKQRQKS</sequence>
<dbReference type="PROSITE" id="PS00455">
    <property type="entry name" value="AMP_BINDING"/>
    <property type="match status" value="1"/>
</dbReference>
<organism evidence="5 6">
    <name type="scientific">Nostoc linckia FACHB-391</name>
    <dbReference type="NCBI Taxonomy" id="2692906"/>
    <lineage>
        <taxon>Bacteria</taxon>
        <taxon>Bacillati</taxon>
        <taxon>Cyanobacteriota</taxon>
        <taxon>Cyanophyceae</taxon>
        <taxon>Nostocales</taxon>
        <taxon>Nostocaceae</taxon>
        <taxon>Nostoc</taxon>
    </lineage>
</organism>
<evidence type="ECO:0000256" key="2">
    <source>
        <dbReference type="ARBA" id="ARBA00022450"/>
    </source>
</evidence>
<dbReference type="InterPro" id="IPR036736">
    <property type="entry name" value="ACP-like_sf"/>
</dbReference>
<dbReference type="Pfam" id="PF00668">
    <property type="entry name" value="Condensation"/>
    <property type="match status" value="1"/>
</dbReference>
<proteinExistence type="predicted"/>
<accession>A0ABR8ERQ7</accession>
<dbReference type="Gene3D" id="3.40.50.980">
    <property type="match status" value="2"/>
</dbReference>
<feature type="domain" description="Carrier" evidence="4">
    <location>
        <begin position="982"/>
        <end position="1057"/>
    </location>
</feature>
<dbReference type="NCBIfam" id="TIGR01733">
    <property type="entry name" value="AA-adenyl-dom"/>
    <property type="match status" value="1"/>
</dbReference>
<dbReference type="SMART" id="SM00823">
    <property type="entry name" value="PKS_PP"/>
    <property type="match status" value="1"/>
</dbReference>
<evidence type="ECO:0000259" key="4">
    <source>
        <dbReference type="PROSITE" id="PS50075"/>
    </source>
</evidence>
<dbReference type="SUPFAM" id="SSF47336">
    <property type="entry name" value="ACP-like"/>
    <property type="match status" value="1"/>
</dbReference>
<comment type="caution">
    <text evidence="5">The sequence shown here is derived from an EMBL/GenBank/DDBJ whole genome shotgun (WGS) entry which is preliminary data.</text>
</comment>
<dbReference type="Gene3D" id="3.30.300.30">
    <property type="match status" value="1"/>
</dbReference>
<dbReference type="Pfam" id="PF00550">
    <property type="entry name" value="PP-binding"/>
    <property type="match status" value="1"/>
</dbReference>
<dbReference type="InterPro" id="IPR009081">
    <property type="entry name" value="PP-bd_ACP"/>
</dbReference>
<dbReference type="Pfam" id="PF00501">
    <property type="entry name" value="AMP-binding"/>
    <property type="match status" value="1"/>
</dbReference>
<dbReference type="InterPro" id="IPR020806">
    <property type="entry name" value="PKS_PP-bd"/>
</dbReference>
<dbReference type="RefSeq" id="WP_190890587.1">
    <property type="nucleotide sequence ID" value="NZ_JACJTE010000003.1"/>
</dbReference>
<dbReference type="InterPro" id="IPR025110">
    <property type="entry name" value="AMP-bd_C"/>
</dbReference>
<dbReference type="InterPro" id="IPR023213">
    <property type="entry name" value="CAT-like_dom_sf"/>
</dbReference>
<dbReference type="PANTHER" id="PTHR45527">
    <property type="entry name" value="NONRIBOSOMAL PEPTIDE SYNTHETASE"/>
    <property type="match status" value="1"/>
</dbReference>
<dbReference type="InterPro" id="IPR020845">
    <property type="entry name" value="AMP-binding_CS"/>
</dbReference>
<dbReference type="InterPro" id="IPR020459">
    <property type="entry name" value="AMP-binding"/>
</dbReference>
<evidence type="ECO:0000256" key="3">
    <source>
        <dbReference type="ARBA" id="ARBA00022553"/>
    </source>
</evidence>